<dbReference type="EMBL" id="CAJFCV020000002">
    <property type="protein sequence ID" value="CAG9092141.1"/>
    <property type="molecule type" value="Genomic_DNA"/>
</dbReference>
<dbReference type="Pfam" id="PF21044">
    <property type="entry name" value="CIP2A_N"/>
    <property type="match status" value="1"/>
</dbReference>
<feature type="coiled-coil region" evidence="1">
    <location>
        <begin position="576"/>
        <end position="657"/>
    </location>
</feature>
<dbReference type="Proteomes" id="UP000582659">
    <property type="component" value="Unassembled WGS sequence"/>
</dbReference>
<evidence type="ECO:0000313" key="5">
    <source>
        <dbReference type="Proteomes" id="UP000095284"/>
    </source>
</evidence>
<dbReference type="SUPFAM" id="SSF48371">
    <property type="entry name" value="ARM repeat"/>
    <property type="match status" value="1"/>
</dbReference>
<gene>
    <name evidence="3" type="ORF">BXYJ_LOCUS2919</name>
</gene>
<dbReference type="Proteomes" id="UP000095284">
    <property type="component" value="Unplaced"/>
</dbReference>
<evidence type="ECO:0000313" key="3">
    <source>
        <dbReference type="EMBL" id="CAD5213248.1"/>
    </source>
</evidence>
<dbReference type="InterPro" id="IPR048701">
    <property type="entry name" value="CIP2A_N"/>
</dbReference>
<sequence length="689" mass="78277">MDDQLRDLITDVVRRGSVYLEERTVLRTNVFLDSLSKLQLVFSDLYPTVFLKPATYPITPLLKLCYELLEHVSTDNFVRQRVYNLLHRLVHVNLSLRQFCATQLPFPQLVYKTLKYNLKARQNSELVVEAFKLLQFLTYETDFKVEGYGMDFLSVLCDEIIDPQTTEYLSYSLSLLCNLVSKSKEMSHAFMLEFYQSLSRKFLSFLASDNYLVVISTLLILRRLNTPMSEKFFTSMNMFQTLLCAFNVLAQADSTLTVNFASDFLRSVLVTKTRDNEIELSDLCREFSTFQYFSKAIENSAIRIVTFDPRTEETSQILSLLYDLVRVKSLKSPVCQIILNANSPQGQSTSNGSSTPMKSLVRMVALGLEKQPNPEVTVKAIKLLNLLVKEIVDDGAEISTFENPAVLVAVVEMNAQVSMNAESSQTSYYVDFIAQTLILAQTLTNDKEACDMLADAMSPELCARINDTQFAQNGDLFQMCQSTNSSIDSNGGRLNGMMIPIEMIKLLGLLKDHSRIHKDIYWRTLEDDRIIPFIAYSLTRGTQEQIRSALTVVPQCAQKLAFPWDLLAKNMANCTANSLKNEANSSKSSVEDDEKQVLLQTVVDLRKELDTERLNSSDLRKELRERDEMVSAVKSRNAELEYKMDKVLKELDQVKAVQNQVASLIRDTSNGFDGLSISNRLFDERNGKL</sequence>
<evidence type="ECO:0000313" key="4">
    <source>
        <dbReference type="EMBL" id="CAG9092141.1"/>
    </source>
</evidence>
<reference evidence="7" key="1">
    <citation type="submission" date="2016-11" db="UniProtKB">
        <authorList>
            <consortium name="WormBaseParasite"/>
        </authorList>
    </citation>
    <scope>IDENTIFICATION</scope>
</reference>
<dbReference type="PANTHER" id="PTHR23161:SF2">
    <property type="entry name" value="PROTEIN CIP2A"/>
    <property type="match status" value="1"/>
</dbReference>
<dbReference type="eggNOG" id="ENOG502QTAP">
    <property type="taxonomic scope" value="Eukaryota"/>
</dbReference>
<dbReference type="OrthoDB" id="73401at2759"/>
<keyword evidence="6" id="KW-1185">Reference proteome</keyword>
<dbReference type="AlphaFoldDB" id="A0A1I7RYW3"/>
<dbReference type="WBParaSite" id="BXY_0593100.1">
    <property type="protein sequence ID" value="BXY_0593100.1"/>
    <property type="gene ID" value="BXY_0593100"/>
</dbReference>
<feature type="domain" description="CIP2A N-terminal" evidence="2">
    <location>
        <begin position="126"/>
        <end position="576"/>
    </location>
</feature>
<accession>A0A1I7RYW3</accession>
<reference evidence="4" key="2">
    <citation type="submission" date="2020-08" db="EMBL/GenBank/DDBJ databases">
        <authorList>
            <person name="Kikuchi T."/>
        </authorList>
    </citation>
    <scope>NUCLEOTIDE SEQUENCE</scope>
    <source>
        <strain evidence="3">Ka4C1</strain>
    </source>
</reference>
<evidence type="ECO:0000313" key="6">
    <source>
        <dbReference type="Proteomes" id="UP000659654"/>
    </source>
</evidence>
<evidence type="ECO:0000256" key="1">
    <source>
        <dbReference type="SAM" id="Coils"/>
    </source>
</evidence>
<dbReference type="InterPro" id="IPR016024">
    <property type="entry name" value="ARM-type_fold"/>
</dbReference>
<evidence type="ECO:0000259" key="2">
    <source>
        <dbReference type="Pfam" id="PF21044"/>
    </source>
</evidence>
<proteinExistence type="predicted"/>
<evidence type="ECO:0000313" key="7">
    <source>
        <dbReference type="WBParaSite" id="BXY_0593100.1"/>
    </source>
</evidence>
<dbReference type="Proteomes" id="UP000659654">
    <property type="component" value="Unassembled WGS sequence"/>
</dbReference>
<organism evidence="5 7">
    <name type="scientific">Bursaphelenchus xylophilus</name>
    <name type="common">Pinewood nematode worm</name>
    <name type="synonym">Aphelenchoides xylophilus</name>
    <dbReference type="NCBI Taxonomy" id="6326"/>
    <lineage>
        <taxon>Eukaryota</taxon>
        <taxon>Metazoa</taxon>
        <taxon>Ecdysozoa</taxon>
        <taxon>Nematoda</taxon>
        <taxon>Chromadorea</taxon>
        <taxon>Rhabditida</taxon>
        <taxon>Tylenchina</taxon>
        <taxon>Tylenchomorpha</taxon>
        <taxon>Aphelenchoidea</taxon>
        <taxon>Aphelenchoididae</taxon>
        <taxon>Bursaphelenchus</taxon>
    </lineage>
</organism>
<dbReference type="EMBL" id="CAJFDI010000002">
    <property type="protein sequence ID" value="CAD5213248.1"/>
    <property type="molecule type" value="Genomic_DNA"/>
</dbReference>
<dbReference type="SMR" id="A0A1I7RYW3"/>
<dbReference type="PANTHER" id="PTHR23161">
    <property type="entry name" value="PROTEIN CIP2A"/>
    <property type="match status" value="1"/>
</dbReference>
<protein>
    <submittedName>
        <fullName evidence="3">(pine wood nematode) hypothetical protein</fullName>
    </submittedName>
</protein>
<keyword evidence="1" id="KW-0175">Coiled coil</keyword>
<dbReference type="InterPro" id="IPR042510">
    <property type="entry name" value="CIP2A"/>
</dbReference>
<name>A0A1I7RYW3_BURXY</name>